<keyword evidence="3" id="KW-1185">Reference proteome</keyword>
<evidence type="ECO:0000313" key="2">
    <source>
        <dbReference type="EMBL" id="KAF0289461.1"/>
    </source>
</evidence>
<protein>
    <submittedName>
        <fullName evidence="2">Uncharacterized protein</fullName>
    </submittedName>
</protein>
<reference evidence="2 3" key="1">
    <citation type="submission" date="2019-07" db="EMBL/GenBank/DDBJ databases">
        <title>Draft genome assembly of a fouling barnacle, Amphibalanus amphitrite (Darwin, 1854): The first reference genome for Thecostraca.</title>
        <authorList>
            <person name="Kim W."/>
        </authorList>
    </citation>
    <scope>NUCLEOTIDE SEQUENCE [LARGE SCALE GENOMIC DNA]</scope>
    <source>
        <strain evidence="2">SNU_AA5</strain>
        <tissue evidence="2">Soma without cirri and trophi</tissue>
    </source>
</reference>
<feature type="region of interest" description="Disordered" evidence="1">
    <location>
        <begin position="68"/>
        <end position="121"/>
    </location>
</feature>
<feature type="region of interest" description="Disordered" evidence="1">
    <location>
        <begin position="333"/>
        <end position="403"/>
    </location>
</feature>
<organism evidence="2 3">
    <name type="scientific">Amphibalanus amphitrite</name>
    <name type="common">Striped barnacle</name>
    <name type="synonym">Balanus amphitrite</name>
    <dbReference type="NCBI Taxonomy" id="1232801"/>
    <lineage>
        <taxon>Eukaryota</taxon>
        <taxon>Metazoa</taxon>
        <taxon>Ecdysozoa</taxon>
        <taxon>Arthropoda</taxon>
        <taxon>Crustacea</taxon>
        <taxon>Multicrustacea</taxon>
        <taxon>Cirripedia</taxon>
        <taxon>Thoracica</taxon>
        <taxon>Thoracicalcarea</taxon>
        <taxon>Balanomorpha</taxon>
        <taxon>Balanoidea</taxon>
        <taxon>Balanidae</taxon>
        <taxon>Amphibalaninae</taxon>
        <taxon>Amphibalanus</taxon>
    </lineage>
</organism>
<name>A0A6A4VJ54_AMPAM</name>
<gene>
    <name evidence="2" type="ORF">FJT64_012311</name>
</gene>
<dbReference type="EMBL" id="VIIS01002030">
    <property type="protein sequence ID" value="KAF0289461.1"/>
    <property type="molecule type" value="Genomic_DNA"/>
</dbReference>
<dbReference type="Proteomes" id="UP000440578">
    <property type="component" value="Unassembled WGS sequence"/>
</dbReference>
<proteinExistence type="predicted"/>
<sequence>MVKLVPLKTGSIATPPTGRQLARKMAKPVHEVEDLVLERAKQIMRLKLRVRRLEVKCLRLMGVTKAGDRAAESAAPAAEIAPAAGSDKAVGARSGAPYEDTEDSPRPETAEAPTVGGRTLTDEPLLILRNDPGPKLPPILTLLKDNQLSERAANAVPSNLREAKEVNHQLKTQYLNLQASVLKWAMQNKVHNDRLIEAAEKRKALADSARDSRLRYLLRLEAAIKDMFTEAQIRHIIRRYEDSSGVSADKRTVIQWGEADVLRMLELRAISSDTVIRHVRDKMNIPLPTLKTVKLRCTKSPALSEAYVDMLQKSEANQKRCDMCERQVSTIDEVIGDGGPQPRADANRFGRSYEQGVPQPSHRLQGARPKKRRTTDTATVSGAKSRRRVRPAPGWLDSSDSSVSGGQLCGPGAALCGGRVAAARAGWNPEVVDTRAGLLDSSPDGLGGLQRRSWS</sequence>
<evidence type="ECO:0000313" key="3">
    <source>
        <dbReference type="Proteomes" id="UP000440578"/>
    </source>
</evidence>
<evidence type="ECO:0000256" key="1">
    <source>
        <dbReference type="SAM" id="MobiDB-lite"/>
    </source>
</evidence>
<comment type="caution">
    <text evidence="2">The sequence shown here is derived from an EMBL/GenBank/DDBJ whole genome shotgun (WGS) entry which is preliminary data.</text>
</comment>
<feature type="compositionally biased region" description="Low complexity" evidence="1">
    <location>
        <begin position="72"/>
        <end position="87"/>
    </location>
</feature>
<feature type="region of interest" description="Disordered" evidence="1">
    <location>
        <begin position="436"/>
        <end position="455"/>
    </location>
</feature>
<dbReference type="AlphaFoldDB" id="A0A6A4VJ54"/>
<dbReference type="OrthoDB" id="6404528at2759"/>
<accession>A0A6A4VJ54</accession>